<dbReference type="AlphaFoldDB" id="A0A6P4JQM0"/>
<comment type="function">
    <text evidence="13">Microtubule inner protein (MIP) part of the dynein-decorated doublet microtubules (DMTs) in cilia axoneme, which is required for motile cilia beating. May play a role in the control of meiotic division and germ cell differentiation through regulation of pairing and recombination during meiosis. Required for sperm flagella assembly. May play a role in the assembly and function of the outer dynein arm-docking complex (ODA-DC). ODA-DC mediates outer dynein arms (ODA) binding onto the axonemal doublet microtubules.</text>
</comment>
<feature type="domain" description="Trichohyalin-plectin-homology" evidence="15">
    <location>
        <begin position="91"/>
        <end position="438"/>
    </location>
</feature>
<dbReference type="Proteomes" id="UP001652661">
    <property type="component" value="Chromosome 3R"/>
</dbReference>
<comment type="subcellular location">
    <subcellularLocation>
        <location evidence="2">Cytoplasm</location>
        <location evidence="2">Cytoskeleton</location>
        <location evidence="2">Flagellum axoneme</location>
    </subcellularLocation>
    <subcellularLocation>
        <location evidence="1">Nucleus</location>
    </subcellularLocation>
</comment>
<dbReference type="InterPro" id="IPR043597">
    <property type="entry name" value="TPH_dom"/>
</dbReference>
<evidence type="ECO:0000256" key="8">
    <source>
        <dbReference type="ARBA" id="ARBA00023069"/>
    </source>
</evidence>
<evidence type="ECO:0000313" key="17">
    <source>
        <dbReference type="RefSeq" id="XP_017036919.1"/>
    </source>
</evidence>
<evidence type="ECO:0000256" key="6">
    <source>
        <dbReference type="ARBA" id="ARBA00022846"/>
    </source>
</evidence>
<evidence type="ECO:0000256" key="11">
    <source>
        <dbReference type="ARBA" id="ARBA00023254"/>
    </source>
</evidence>
<evidence type="ECO:0000256" key="13">
    <source>
        <dbReference type="ARBA" id="ARBA00046114"/>
    </source>
</evidence>
<evidence type="ECO:0000259" key="15">
    <source>
        <dbReference type="Pfam" id="PF13868"/>
    </source>
</evidence>
<dbReference type="OrthoDB" id="197839at2759"/>
<evidence type="ECO:0000313" key="16">
    <source>
        <dbReference type="Proteomes" id="UP001652661"/>
    </source>
</evidence>
<keyword evidence="16" id="KW-1185">Reference proteome</keyword>
<dbReference type="GO" id="GO:0051321">
    <property type="term" value="P:meiotic cell cycle"/>
    <property type="evidence" value="ECO:0007669"/>
    <property type="project" value="UniProtKB-KW"/>
</dbReference>
<comment type="similarity">
    <text evidence="3">Belongs to the MNS1 family.</text>
</comment>
<gene>
    <name evidence="17" type="primary">LOC108085001</name>
    <name evidence="18" type="synonym">LOC138928848</name>
</gene>
<evidence type="ECO:0000313" key="18">
    <source>
        <dbReference type="RefSeq" id="XP_070143113.1"/>
    </source>
</evidence>
<accession>A0A6P4JQM0</accession>
<keyword evidence="9" id="KW-0206">Cytoskeleton</keyword>
<dbReference type="InterPro" id="IPR026504">
    <property type="entry name" value="MNS1"/>
</dbReference>
<dbReference type="RefSeq" id="XP_017036919.1">
    <property type="nucleotide sequence ID" value="XM_017181430.1"/>
</dbReference>
<keyword evidence="5" id="KW-0963">Cytoplasm</keyword>
<organism evidence="16 17">
    <name type="scientific">Drosophila kikkawai</name>
    <name type="common">Fruit fly</name>
    <dbReference type="NCBI Taxonomy" id="30033"/>
    <lineage>
        <taxon>Eukaryota</taxon>
        <taxon>Metazoa</taxon>
        <taxon>Ecdysozoa</taxon>
        <taxon>Arthropoda</taxon>
        <taxon>Hexapoda</taxon>
        <taxon>Insecta</taxon>
        <taxon>Pterygota</taxon>
        <taxon>Neoptera</taxon>
        <taxon>Endopterygota</taxon>
        <taxon>Diptera</taxon>
        <taxon>Brachycera</taxon>
        <taxon>Muscomorpha</taxon>
        <taxon>Ephydroidea</taxon>
        <taxon>Drosophilidae</taxon>
        <taxon>Drosophila</taxon>
        <taxon>Sophophora</taxon>
    </lineage>
</organism>
<dbReference type="PANTHER" id="PTHR19265:SF0">
    <property type="entry name" value="MEIOSIS-SPECIFIC NUCLEAR STRUCTURAL PROTEIN 1"/>
    <property type="match status" value="1"/>
</dbReference>
<keyword evidence="12" id="KW-0966">Cell projection</keyword>
<evidence type="ECO:0000256" key="1">
    <source>
        <dbReference type="ARBA" id="ARBA00004123"/>
    </source>
</evidence>
<dbReference type="GO" id="GO:0005634">
    <property type="term" value="C:nucleus"/>
    <property type="evidence" value="ECO:0007669"/>
    <property type="project" value="UniProtKB-SubCell"/>
</dbReference>
<evidence type="ECO:0000256" key="3">
    <source>
        <dbReference type="ARBA" id="ARBA00009158"/>
    </source>
</evidence>
<evidence type="ECO:0000256" key="5">
    <source>
        <dbReference type="ARBA" id="ARBA00022490"/>
    </source>
</evidence>
<evidence type="ECO:0000256" key="4">
    <source>
        <dbReference type="ARBA" id="ARBA00014813"/>
    </source>
</evidence>
<evidence type="ECO:0000256" key="14">
    <source>
        <dbReference type="SAM" id="Coils"/>
    </source>
</evidence>
<dbReference type="GeneID" id="108085001"/>
<evidence type="ECO:0000256" key="10">
    <source>
        <dbReference type="ARBA" id="ARBA00023242"/>
    </source>
</evidence>
<keyword evidence="7 14" id="KW-0175">Coiled coil</keyword>
<evidence type="ECO:0000256" key="2">
    <source>
        <dbReference type="ARBA" id="ARBA00004611"/>
    </source>
</evidence>
<dbReference type="Pfam" id="PF13868">
    <property type="entry name" value="TPH"/>
    <property type="match status" value="1"/>
</dbReference>
<dbReference type="GO" id="GO:0031514">
    <property type="term" value="C:motile cilium"/>
    <property type="evidence" value="ECO:0007669"/>
    <property type="project" value="TreeGrafter"/>
</dbReference>
<evidence type="ECO:0000256" key="12">
    <source>
        <dbReference type="ARBA" id="ARBA00023273"/>
    </source>
</evidence>
<feature type="coiled-coil region" evidence="14">
    <location>
        <begin position="323"/>
        <end position="374"/>
    </location>
</feature>
<keyword evidence="10" id="KW-0539">Nucleus</keyword>
<dbReference type="GO" id="GO:0044782">
    <property type="term" value="P:cilium organization"/>
    <property type="evidence" value="ECO:0007669"/>
    <property type="project" value="TreeGrafter"/>
</dbReference>
<keyword evidence="6" id="KW-0282">Flagellum</keyword>
<reference evidence="17" key="1">
    <citation type="submission" date="2025-04" db="UniProtKB">
        <authorList>
            <consortium name="RefSeq"/>
        </authorList>
    </citation>
    <scope>IDENTIFICATION</scope>
    <source>
        <strain evidence="18">14028-0561.14</strain>
        <tissue evidence="18">Whole fly</tissue>
    </source>
</reference>
<feature type="coiled-coil region" evidence="14">
    <location>
        <begin position="241"/>
        <end position="275"/>
    </location>
</feature>
<proteinExistence type="inferred from homology"/>
<evidence type="ECO:0000256" key="9">
    <source>
        <dbReference type="ARBA" id="ARBA00023212"/>
    </source>
</evidence>
<keyword evidence="8" id="KW-0969">Cilium</keyword>
<sequence>MATSRGRVSQGDLGAFEIGKAKFKVPPSLRLERDIKSCKLFQEMQHHMDKINSLKLSKEMTRDTFEGAAMTHEMQLLKHAEFVEKKRRQQLRQDCEELRELAEQLRLAAISKQIADDLAERERARQLAVQAKAQEVSEDRGLLEAKRREEEMARKEQQRCLRESLVSQMEENRLRRQGQHAQGMNDRELSQAKQKQIQEEDHAIQIELEQRKVQKRHDMLRSIEENKQHREWERAQNLQELGKLLEKQSEIENRKQQLEEERIQVQRKKQEISIRLGEHVQQIENQKRHRDNLLQDLLEAEYLAKSDERFRQQIQQEQMYRRRTKLEMDRYRLEQEHRKMEEMQLKRAEIETRQQEVSGTHVEAEKQLENYRQRRAHGATLLAMMEDNQRKRAEATAETVQYFDMKAKSDAELEERVKRERLLMLGQVPAPVLRYLPKHVLTSTDREHFFVSQQAMGSGDM</sequence>
<name>A0A6P4JQM0_DROKI</name>
<protein>
    <recommendedName>
        <fullName evidence="4">Meiosis-specific nuclear structural protein 1</fullName>
    </recommendedName>
</protein>
<dbReference type="RefSeq" id="XP_070143113.1">
    <property type="nucleotide sequence ID" value="XM_070287012.1"/>
</dbReference>
<keyword evidence="11" id="KW-0469">Meiosis</keyword>
<evidence type="ECO:0000256" key="7">
    <source>
        <dbReference type="ARBA" id="ARBA00023054"/>
    </source>
</evidence>
<dbReference type="PANTHER" id="PTHR19265">
    <property type="entry name" value="MEIOSIS-SPECIFIC NUCLEAR STRUCTURAL PROTEIN 1"/>
    <property type="match status" value="1"/>
</dbReference>